<comment type="caution">
    <text evidence="1">The sequence shown here is derived from an EMBL/GenBank/DDBJ whole genome shotgun (WGS) entry which is preliminary data.</text>
</comment>
<evidence type="ECO:0000313" key="1">
    <source>
        <dbReference type="EMBL" id="EJW91826.1"/>
    </source>
</evidence>
<organism evidence="1">
    <name type="scientific">gut metagenome</name>
    <dbReference type="NCBI Taxonomy" id="749906"/>
    <lineage>
        <taxon>unclassified sequences</taxon>
        <taxon>metagenomes</taxon>
        <taxon>organismal metagenomes</taxon>
    </lineage>
</organism>
<feature type="non-terminal residue" evidence="1">
    <location>
        <position position="1"/>
    </location>
</feature>
<dbReference type="AlphaFoldDB" id="J9FA92"/>
<name>J9FA92_9ZZZZ</name>
<gene>
    <name evidence="1" type="ORF">EVA_20066</name>
</gene>
<reference evidence="1" key="1">
    <citation type="journal article" date="2012" name="PLoS ONE">
        <title>Gene sets for utilization of primary and secondary nutrition supplies in the distal gut of endangered iberian lynx.</title>
        <authorList>
            <person name="Alcaide M."/>
            <person name="Messina E."/>
            <person name="Richter M."/>
            <person name="Bargiela R."/>
            <person name="Peplies J."/>
            <person name="Huws S.A."/>
            <person name="Newbold C.J."/>
            <person name="Golyshin P.N."/>
            <person name="Simon M.A."/>
            <person name="Lopez G."/>
            <person name="Yakimov M.M."/>
            <person name="Ferrer M."/>
        </authorList>
    </citation>
    <scope>NUCLEOTIDE SEQUENCE</scope>
</reference>
<protein>
    <submittedName>
        <fullName evidence="1">Uncharacterized protein</fullName>
    </submittedName>
</protein>
<sequence>CADAVTMCQVLDHRMKSERGLDAAGELKLLLVRLGAK</sequence>
<accession>J9FA92</accession>
<dbReference type="EMBL" id="AMCI01007927">
    <property type="protein sequence ID" value="EJW91826.1"/>
    <property type="molecule type" value="Genomic_DNA"/>
</dbReference>
<proteinExistence type="predicted"/>